<dbReference type="HOGENOM" id="CLU_2307051_0_0_1"/>
<sequence>MGPFVLYSKRRQTIPIIWYQSLLTWLRRGPTLILRSQGGAGVDGGDNLPEGHAKTADKLIGKTQKVAGKMMRKPALHEKGELREAGGKDAAAGRARVPLD</sequence>
<dbReference type="AlphaFoldDB" id="K5USF6"/>
<dbReference type="EMBL" id="JH930475">
    <property type="protein sequence ID" value="EKM52811.1"/>
    <property type="molecule type" value="Genomic_DNA"/>
</dbReference>
<accession>K5USF6</accession>
<keyword evidence="3" id="KW-1185">Reference proteome</keyword>
<dbReference type="Proteomes" id="UP000008370">
    <property type="component" value="Unassembled WGS sequence"/>
</dbReference>
<proteinExistence type="predicted"/>
<evidence type="ECO:0000313" key="2">
    <source>
        <dbReference type="EMBL" id="EKM52811.1"/>
    </source>
</evidence>
<evidence type="ECO:0000256" key="1">
    <source>
        <dbReference type="SAM" id="MobiDB-lite"/>
    </source>
</evidence>
<dbReference type="InParanoid" id="K5USF6"/>
<evidence type="ECO:0008006" key="4">
    <source>
        <dbReference type="Google" id="ProtNLM"/>
    </source>
</evidence>
<reference evidence="2 3" key="1">
    <citation type="journal article" date="2012" name="BMC Genomics">
        <title>Comparative genomics of the white-rot fungi, Phanerochaete carnosa and P. chrysosporium, to elucidate the genetic basis of the distinct wood types they colonize.</title>
        <authorList>
            <person name="Suzuki H."/>
            <person name="MacDonald J."/>
            <person name="Syed K."/>
            <person name="Salamov A."/>
            <person name="Hori C."/>
            <person name="Aerts A."/>
            <person name="Henrissat B."/>
            <person name="Wiebenga A."/>
            <person name="vanKuyk P.A."/>
            <person name="Barry K."/>
            <person name="Lindquist E."/>
            <person name="LaButti K."/>
            <person name="Lapidus A."/>
            <person name="Lucas S."/>
            <person name="Coutinho P."/>
            <person name="Gong Y."/>
            <person name="Samejima M."/>
            <person name="Mahadevan R."/>
            <person name="Abou-Zaid M."/>
            <person name="de Vries R.P."/>
            <person name="Igarashi K."/>
            <person name="Yadav J.S."/>
            <person name="Grigoriev I.V."/>
            <person name="Master E.R."/>
        </authorList>
    </citation>
    <scope>NUCLEOTIDE SEQUENCE [LARGE SCALE GENOMIC DNA]</scope>
    <source>
        <strain evidence="2 3">HHB-10118-sp</strain>
    </source>
</reference>
<dbReference type="GeneID" id="18913185"/>
<feature type="compositionally biased region" description="Basic and acidic residues" evidence="1">
    <location>
        <begin position="75"/>
        <end position="87"/>
    </location>
</feature>
<feature type="compositionally biased region" description="Low complexity" evidence="1">
    <location>
        <begin position="88"/>
        <end position="100"/>
    </location>
</feature>
<protein>
    <recommendedName>
        <fullName evidence="4">CsbD-like domain-containing protein</fullName>
    </recommendedName>
</protein>
<gene>
    <name evidence="2" type="ORF">PHACADRAFT_212020</name>
</gene>
<dbReference type="OrthoDB" id="3210574at2759"/>
<evidence type="ECO:0000313" key="3">
    <source>
        <dbReference type="Proteomes" id="UP000008370"/>
    </source>
</evidence>
<dbReference type="KEGG" id="pco:PHACADRAFT_212020"/>
<organism evidence="2 3">
    <name type="scientific">Phanerochaete carnosa (strain HHB-10118-sp)</name>
    <name type="common">White-rot fungus</name>
    <name type="synonym">Peniophora carnosa</name>
    <dbReference type="NCBI Taxonomy" id="650164"/>
    <lineage>
        <taxon>Eukaryota</taxon>
        <taxon>Fungi</taxon>
        <taxon>Dikarya</taxon>
        <taxon>Basidiomycota</taxon>
        <taxon>Agaricomycotina</taxon>
        <taxon>Agaricomycetes</taxon>
        <taxon>Polyporales</taxon>
        <taxon>Phanerochaetaceae</taxon>
        <taxon>Phanerochaete</taxon>
    </lineage>
</organism>
<dbReference type="RefSeq" id="XP_007399141.1">
    <property type="nucleotide sequence ID" value="XM_007399079.1"/>
</dbReference>
<feature type="region of interest" description="Disordered" evidence="1">
    <location>
        <begin position="74"/>
        <end position="100"/>
    </location>
</feature>
<name>K5USF6_PHACS</name>